<reference evidence="3" key="2">
    <citation type="submission" date="2023-07" db="EMBL/GenBank/DDBJ databases">
        <title>Cedecea davisae an AmpC producer and its therapeutic implications.</title>
        <authorList>
            <person name="Notter J."/>
        </authorList>
    </citation>
    <scope>NUCLEOTIDE SEQUENCE [LARGE SCALE GENOMIC DNA]</scope>
    <source>
        <strain evidence="3">1</strain>
    </source>
</reference>
<dbReference type="Proteomes" id="UP000686327">
    <property type="component" value="Unassembled WGS sequence"/>
</dbReference>
<organism evidence="2 3">
    <name type="scientific">Cedecea davisae</name>
    <dbReference type="NCBI Taxonomy" id="158484"/>
    <lineage>
        <taxon>Bacteria</taxon>
        <taxon>Pseudomonadati</taxon>
        <taxon>Pseudomonadota</taxon>
        <taxon>Gammaproteobacteria</taxon>
        <taxon>Enterobacterales</taxon>
        <taxon>Enterobacteriaceae</taxon>
        <taxon>Cedecea</taxon>
    </lineage>
</organism>
<proteinExistence type="inferred from homology"/>
<sequence length="465" mass="53264">MLSNRCEPEHGQSGSLLPAALDSIFKKRPGIWFGWNSEISPGKKYRKDRCSHHSGYRQHSWGLTPGEYDNFYQGYMHNVLWPVFHNRPDLIHYKKEYFTCWKNYNHDVKERVAAEIGEGDVVWVQDYHLLLSGKMLREDGRANRCGFFLHQPFPPGEILRSVPEHDAIMQALFSYDLLGFQSSGDVNNFLAYALRFYRVERLADNLIQLNGHPIKLGIFPCGIDKETPPLTQNSAEAMSNYHRQIIISNDTISDISGVHYHLDAMEIFLHSHPEFLRDVSLLQLSDTSRGYPYSAHDLCARLERQCGEINGKFGDASWYPVNYIRNNLCHSDLIYALYRKAHVAMFTPLSEAMNLRAKAFILAQDPEDPGVLMLSAFTGTAEQLGEAVLVNPYDAAEVSRALYSALTMPLHERKRRHHQLLAKVERYDAQWWARAFLDELCAEPAPAAAPFHASHHGIFTPQRIY</sequence>
<dbReference type="Pfam" id="PF00982">
    <property type="entry name" value="Glyco_transf_20"/>
    <property type="match status" value="1"/>
</dbReference>
<evidence type="ECO:0000313" key="2">
    <source>
        <dbReference type="EMBL" id="MBU4684303.1"/>
    </source>
</evidence>
<keyword evidence="3" id="KW-1185">Reference proteome</keyword>
<gene>
    <name evidence="2" type="ORF">KC222_20075</name>
</gene>
<dbReference type="PANTHER" id="PTHR10788">
    <property type="entry name" value="TREHALOSE-6-PHOSPHATE SYNTHASE"/>
    <property type="match status" value="1"/>
</dbReference>
<comment type="caution">
    <text evidence="2">The sequence shown here is derived from an EMBL/GenBank/DDBJ whole genome shotgun (WGS) entry which is preliminary data.</text>
</comment>
<dbReference type="PANTHER" id="PTHR10788:SF106">
    <property type="entry name" value="BCDNA.GH08860"/>
    <property type="match status" value="1"/>
</dbReference>
<evidence type="ECO:0000256" key="1">
    <source>
        <dbReference type="ARBA" id="ARBA00008799"/>
    </source>
</evidence>
<accession>A0ABS6DMG2</accession>
<name>A0ABS6DMG2_9ENTR</name>
<dbReference type="EMBL" id="JAGRYU010000035">
    <property type="protein sequence ID" value="MBU4684303.1"/>
    <property type="molecule type" value="Genomic_DNA"/>
</dbReference>
<dbReference type="InterPro" id="IPR001830">
    <property type="entry name" value="Glyco_trans_20"/>
</dbReference>
<protein>
    <submittedName>
        <fullName evidence="2">Trehalose-6-phosphate synthase</fullName>
    </submittedName>
</protein>
<reference evidence="2 3" key="1">
    <citation type="submission" date="2021-04" db="EMBL/GenBank/DDBJ databases">
        <authorList>
            <person name="Seiffert S.N."/>
        </authorList>
    </citation>
    <scope>NUCLEOTIDE SEQUENCE [LARGE SCALE GENOMIC DNA]</scope>
    <source>
        <strain evidence="2 3">1</strain>
    </source>
</reference>
<evidence type="ECO:0000313" key="3">
    <source>
        <dbReference type="Proteomes" id="UP000686327"/>
    </source>
</evidence>
<dbReference type="CDD" id="cd03788">
    <property type="entry name" value="GT20_TPS"/>
    <property type="match status" value="1"/>
</dbReference>
<comment type="similarity">
    <text evidence="1">Belongs to the glycosyltransferase 20 family.</text>
</comment>